<gene>
    <name evidence="2" type="ORF">G2W53_025255</name>
</gene>
<name>A0A834WDZ2_9FABA</name>
<comment type="caution">
    <text evidence="2">The sequence shown here is derived from an EMBL/GenBank/DDBJ whole genome shotgun (WGS) entry which is preliminary data.</text>
</comment>
<feature type="region of interest" description="Disordered" evidence="1">
    <location>
        <begin position="1"/>
        <end position="20"/>
    </location>
</feature>
<dbReference type="EMBL" id="JAAIUW010000008">
    <property type="protein sequence ID" value="KAF7819800.1"/>
    <property type="molecule type" value="Genomic_DNA"/>
</dbReference>
<protein>
    <submittedName>
        <fullName evidence="2">Uncharacterized protein</fullName>
    </submittedName>
</protein>
<evidence type="ECO:0000256" key="1">
    <source>
        <dbReference type="SAM" id="MobiDB-lite"/>
    </source>
</evidence>
<proteinExistence type="predicted"/>
<organism evidence="2 3">
    <name type="scientific">Senna tora</name>
    <dbReference type="NCBI Taxonomy" id="362788"/>
    <lineage>
        <taxon>Eukaryota</taxon>
        <taxon>Viridiplantae</taxon>
        <taxon>Streptophyta</taxon>
        <taxon>Embryophyta</taxon>
        <taxon>Tracheophyta</taxon>
        <taxon>Spermatophyta</taxon>
        <taxon>Magnoliopsida</taxon>
        <taxon>eudicotyledons</taxon>
        <taxon>Gunneridae</taxon>
        <taxon>Pentapetalae</taxon>
        <taxon>rosids</taxon>
        <taxon>fabids</taxon>
        <taxon>Fabales</taxon>
        <taxon>Fabaceae</taxon>
        <taxon>Caesalpinioideae</taxon>
        <taxon>Cassia clade</taxon>
        <taxon>Senna</taxon>
    </lineage>
</organism>
<reference evidence="2" key="1">
    <citation type="submission" date="2020-09" db="EMBL/GenBank/DDBJ databases">
        <title>Genome-Enabled Discovery of Anthraquinone Biosynthesis in Senna tora.</title>
        <authorList>
            <person name="Kang S.-H."/>
            <person name="Pandey R.P."/>
            <person name="Lee C.-M."/>
            <person name="Sim J.-S."/>
            <person name="Jeong J.-T."/>
            <person name="Choi B.-S."/>
            <person name="Jung M."/>
            <person name="Ginzburg D."/>
            <person name="Zhao K."/>
            <person name="Won S.Y."/>
            <person name="Oh T.-J."/>
            <person name="Yu Y."/>
            <person name="Kim N.-H."/>
            <person name="Lee O.R."/>
            <person name="Lee T.-H."/>
            <person name="Bashyal P."/>
            <person name="Kim T.-S."/>
            <person name="Lee W.-H."/>
            <person name="Kawkins C."/>
            <person name="Kim C.-K."/>
            <person name="Kim J.S."/>
            <person name="Ahn B.O."/>
            <person name="Rhee S.Y."/>
            <person name="Sohng J.K."/>
        </authorList>
    </citation>
    <scope>NUCLEOTIDE SEQUENCE</scope>
    <source>
        <tissue evidence="2">Leaf</tissue>
    </source>
</reference>
<evidence type="ECO:0000313" key="2">
    <source>
        <dbReference type="EMBL" id="KAF7819800.1"/>
    </source>
</evidence>
<dbReference type="AlphaFoldDB" id="A0A834WDZ2"/>
<accession>A0A834WDZ2</accession>
<evidence type="ECO:0000313" key="3">
    <source>
        <dbReference type="Proteomes" id="UP000634136"/>
    </source>
</evidence>
<sequence length="50" mass="5743">MVLKSNGYQGKDTDASMNSHPPMDIFILDRSIKEAERSHRSIFTKLNFKS</sequence>
<dbReference type="Proteomes" id="UP000634136">
    <property type="component" value="Unassembled WGS sequence"/>
</dbReference>
<keyword evidence="3" id="KW-1185">Reference proteome</keyword>